<reference evidence="2 3" key="1">
    <citation type="submission" date="2018-06" db="EMBL/GenBank/DDBJ databases">
        <title>Carbapenemase-producing Enterobacteriaceae present in wastewater treatment plant effluent and nearby surface waters in the US.</title>
        <authorList>
            <person name="Mathys D.A."/>
            <person name="Mollenkopf D.F."/>
            <person name="Feicht S.M."/>
            <person name="Adams R.J."/>
            <person name="Albers A.L."/>
            <person name="Grooters S.V."/>
            <person name="Stuever D.M."/>
            <person name="Daniels J.B."/>
            <person name="Wittum T.E."/>
        </authorList>
    </citation>
    <scope>NUCLEOTIDE SEQUENCE [LARGE SCALE GENOMIC DNA]</scope>
    <source>
        <strain evidence="2 3">GEO_23_Down_A</strain>
    </source>
</reference>
<evidence type="ECO:0000313" key="2">
    <source>
        <dbReference type="EMBL" id="RWT77244.1"/>
    </source>
</evidence>
<dbReference type="AlphaFoldDB" id="A0AB37VGP2"/>
<sequence>MVIARFHGGASLMTYVWFYQMVRNHGPWDYKQGRAEYANFGNFHYGAVGAAAGIPDGVLLRGAGTAQILAGTSDPVEFAKYQGAYAYGDDPVDQLWIRAGIDYARRSGF</sequence>
<organism evidence="2 3">
    <name type="scientific">Enterobacter cloacae</name>
    <dbReference type="NCBI Taxonomy" id="550"/>
    <lineage>
        <taxon>Bacteria</taxon>
        <taxon>Pseudomonadati</taxon>
        <taxon>Pseudomonadota</taxon>
        <taxon>Gammaproteobacteria</taxon>
        <taxon>Enterobacterales</taxon>
        <taxon>Enterobacteriaceae</taxon>
        <taxon>Enterobacter</taxon>
        <taxon>Enterobacter cloacae complex</taxon>
    </lineage>
</organism>
<dbReference type="Pfam" id="PF15607">
    <property type="entry name" value="Ntox44"/>
    <property type="match status" value="1"/>
</dbReference>
<evidence type="ECO:0000313" key="3">
    <source>
        <dbReference type="Proteomes" id="UP000289016"/>
    </source>
</evidence>
<proteinExistence type="predicted"/>
<comment type="caution">
    <text evidence="2">The sequence shown here is derived from an EMBL/GenBank/DDBJ whole genome shotgun (WGS) entry which is preliminary data.</text>
</comment>
<accession>A0AB37VGP2</accession>
<evidence type="ECO:0000259" key="1">
    <source>
        <dbReference type="Pfam" id="PF15607"/>
    </source>
</evidence>
<dbReference type="InterPro" id="IPR028946">
    <property type="entry name" value="Ntox44"/>
</dbReference>
<dbReference type="Proteomes" id="UP000289016">
    <property type="component" value="Unassembled WGS sequence"/>
</dbReference>
<protein>
    <recommendedName>
        <fullName evidence="1">Bacterial toxin 44 domain-containing protein</fullName>
    </recommendedName>
</protein>
<name>A0AB37VGP2_ENTCL</name>
<gene>
    <name evidence="2" type="ORF">DN595_15630</name>
</gene>
<feature type="domain" description="Bacterial toxin 44" evidence="1">
    <location>
        <begin position="36"/>
        <end position="104"/>
    </location>
</feature>
<dbReference type="EMBL" id="QKPI01000037">
    <property type="protein sequence ID" value="RWT77244.1"/>
    <property type="molecule type" value="Genomic_DNA"/>
</dbReference>